<dbReference type="PANTHER" id="PTHR46093">
    <property type="entry name" value="ACYL-COA-BINDING DOMAIN-CONTAINING PROTEIN 5"/>
    <property type="match status" value="1"/>
</dbReference>
<evidence type="ECO:0000256" key="1">
    <source>
        <dbReference type="ARBA" id="ARBA00022441"/>
    </source>
</evidence>
<evidence type="ECO:0000313" key="4">
    <source>
        <dbReference type="EMBL" id="EFJ20193.1"/>
    </source>
</evidence>
<keyword evidence="5" id="KW-1185">Reference proteome</keyword>
<evidence type="ECO:0000256" key="3">
    <source>
        <dbReference type="SAM" id="Coils"/>
    </source>
</evidence>
<keyword evidence="1" id="KW-0880">Kelch repeat</keyword>
<dbReference type="SUPFAM" id="SSF50965">
    <property type="entry name" value="Galactose oxidase, central domain"/>
    <property type="match status" value="1"/>
</dbReference>
<reference evidence="4 5" key="1">
    <citation type="journal article" date="2011" name="Science">
        <title>The Selaginella genome identifies genetic changes associated with the evolution of vascular plants.</title>
        <authorList>
            <person name="Banks J.A."/>
            <person name="Nishiyama T."/>
            <person name="Hasebe M."/>
            <person name="Bowman J.L."/>
            <person name="Gribskov M."/>
            <person name="dePamphilis C."/>
            <person name="Albert V.A."/>
            <person name="Aono N."/>
            <person name="Aoyama T."/>
            <person name="Ambrose B.A."/>
            <person name="Ashton N.W."/>
            <person name="Axtell M.J."/>
            <person name="Barker E."/>
            <person name="Barker M.S."/>
            <person name="Bennetzen J.L."/>
            <person name="Bonawitz N.D."/>
            <person name="Chapple C."/>
            <person name="Cheng C."/>
            <person name="Correa L.G."/>
            <person name="Dacre M."/>
            <person name="DeBarry J."/>
            <person name="Dreyer I."/>
            <person name="Elias M."/>
            <person name="Engstrom E.M."/>
            <person name="Estelle M."/>
            <person name="Feng L."/>
            <person name="Finet C."/>
            <person name="Floyd S.K."/>
            <person name="Frommer W.B."/>
            <person name="Fujita T."/>
            <person name="Gramzow L."/>
            <person name="Gutensohn M."/>
            <person name="Harholt J."/>
            <person name="Hattori M."/>
            <person name="Heyl A."/>
            <person name="Hirai T."/>
            <person name="Hiwatashi Y."/>
            <person name="Ishikawa M."/>
            <person name="Iwata M."/>
            <person name="Karol K.G."/>
            <person name="Koehler B."/>
            <person name="Kolukisaoglu U."/>
            <person name="Kubo M."/>
            <person name="Kurata T."/>
            <person name="Lalonde S."/>
            <person name="Li K."/>
            <person name="Li Y."/>
            <person name="Litt A."/>
            <person name="Lyons E."/>
            <person name="Manning G."/>
            <person name="Maruyama T."/>
            <person name="Michael T.P."/>
            <person name="Mikami K."/>
            <person name="Miyazaki S."/>
            <person name="Morinaga S."/>
            <person name="Murata T."/>
            <person name="Mueller-Roeber B."/>
            <person name="Nelson D.R."/>
            <person name="Obara M."/>
            <person name="Oguri Y."/>
            <person name="Olmstead R.G."/>
            <person name="Onodera N."/>
            <person name="Petersen B.L."/>
            <person name="Pils B."/>
            <person name="Prigge M."/>
            <person name="Rensing S.A."/>
            <person name="Riano-Pachon D.M."/>
            <person name="Roberts A.W."/>
            <person name="Sato Y."/>
            <person name="Scheller H.V."/>
            <person name="Schulz B."/>
            <person name="Schulz C."/>
            <person name="Shakirov E.V."/>
            <person name="Shibagaki N."/>
            <person name="Shinohara N."/>
            <person name="Shippen D.E."/>
            <person name="Soerensen I."/>
            <person name="Sotooka R."/>
            <person name="Sugimoto N."/>
            <person name="Sugita M."/>
            <person name="Sumikawa N."/>
            <person name="Tanurdzic M."/>
            <person name="Theissen G."/>
            <person name="Ulvskov P."/>
            <person name="Wakazuki S."/>
            <person name="Weng J.K."/>
            <person name="Willats W.W."/>
            <person name="Wipf D."/>
            <person name="Wolf P.G."/>
            <person name="Yang L."/>
            <person name="Zimmer A.D."/>
            <person name="Zhu Q."/>
            <person name="Mitros T."/>
            <person name="Hellsten U."/>
            <person name="Loque D."/>
            <person name="Otillar R."/>
            <person name="Salamov A."/>
            <person name="Schmutz J."/>
            <person name="Shapiro H."/>
            <person name="Lindquist E."/>
            <person name="Lucas S."/>
            <person name="Rokhsar D."/>
            <person name="Grigoriev I.V."/>
        </authorList>
    </citation>
    <scope>NUCLEOTIDE SEQUENCE [LARGE SCALE GENOMIC DNA]</scope>
</reference>
<feature type="coiled-coil region" evidence="3">
    <location>
        <begin position="385"/>
        <end position="520"/>
    </location>
</feature>
<dbReference type="InterPro" id="IPR015915">
    <property type="entry name" value="Kelch-typ_b-propeller"/>
</dbReference>
<dbReference type="Pfam" id="PF24681">
    <property type="entry name" value="Kelch_KLHDC2_KLHL20_DRC7"/>
    <property type="match status" value="1"/>
</dbReference>
<dbReference type="InterPro" id="IPR011043">
    <property type="entry name" value="Gal_Oxase/kelch_b-propeller"/>
</dbReference>
<dbReference type="AlphaFoldDB" id="D8S5L5"/>
<name>D8S5L5_SELML</name>
<accession>D8S5L5</accession>
<dbReference type="SUPFAM" id="SSF117281">
    <property type="entry name" value="Kelch motif"/>
    <property type="match status" value="1"/>
</dbReference>
<proteinExistence type="predicted"/>
<dbReference type="KEGG" id="smo:SELMODRAFT_418407"/>
<sequence length="710" mass="79943">MTRILKWERLPAQRARAGHTATLVGGSRILVFGGRCGDQFMNDLWEFDLQREKWRQLQEHAPFAARAYHSATVVGKNTLWIIGGSDAKTIHDDVHALNTETLEWSTPVLKSQGTPRGTHAAVIHPLNPKCILVFGGYGGFKPGTFNWLGDLSVLNTGKNNSGIVEEDDLSVYDGFENKWFTIKPSGEGPCPRSNHAAVLAHETSIFVHGGRYGKSRLNDIYSLEIAASGASYKWQNYDSKVVDSKSRTLKIADAADGPEGRAAHCLVVCNDSLYMLGGYGGKGGTFSDMYVVRRLPQKGRQTKSKATSRKVSFVSLPLEGGEDNEGWFSTRKEALSASHTGVGIEADDPYHWTPEDTAERTVLLGETSMKPCSSTKRKSPPGFPQEDLAREVQNMRNKRLVLEGQVAAAQAGMTKASTELETVQAEKERLQRRVDALQDQVDTESTKASLLQRELEERVIASQRTEVLSTQLREELQASALKLDSKEREKQDLHYQLKSVEKKLDERESSLERIKELHEDAVLERDEYKSCVGTQLLCWYLRFYMTYASGKNFWLYPESCRAMQEHVTLLTKQLDQANEKLDRHHREKEELNRSNGALSAELQQVKAAKDGTESTLQLLRNELASARTLMERNALEVTKMKENADEAASHIATLHSSLRKAQEELRLKVADNDRLRNHLHELEEFEQSQVQLLQSHIERLQCLRQSCPRI</sequence>
<dbReference type="STRING" id="88036.D8S5L5"/>
<gene>
    <name evidence="4" type="ORF">SELMODRAFT_418407</name>
</gene>
<protein>
    <submittedName>
        <fullName evidence="4">Uncharacterized protein</fullName>
    </submittedName>
</protein>
<dbReference type="eggNOG" id="KOG0379">
    <property type="taxonomic scope" value="Eukaryota"/>
</dbReference>
<dbReference type="PANTHER" id="PTHR46093:SF18">
    <property type="entry name" value="FIBRONECTIN TYPE-III DOMAIN-CONTAINING PROTEIN"/>
    <property type="match status" value="1"/>
</dbReference>
<feature type="coiled-coil region" evidence="3">
    <location>
        <begin position="560"/>
        <end position="622"/>
    </location>
</feature>
<dbReference type="OMA" id="FNDIFYY"/>
<dbReference type="Gene3D" id="2.120.10.80">
    <property type="entry name" value="Kelch-type beta propeller"/>
    <property type="match status" value="2"/>
</dbReference>
<dbReference type="EMBL" id="GL377603">
    <property type="protein sequence ID" value="EFJ20193.1"/>
    <property type="molecule type" value="Genomic_DNA"/>
</dbReference>
<dbReference type="Proteomes" id="UP000001514">
    <property type="component" value="Unassembled WGS sequence"/>
</dbReference>
<evidence type="ECO:0000256" key="2">
    <source>
        <dbReference type="ARBA" id="ARBA00022737"/>
    </source>
</evidence>
<evidence type="ECO:0000313" key="5">
    <source>
        <dbReference type="Proteomes" id="UP000001514"/>
    </source>
</evidence>
<dbReference type="HOGENOM" id="CLU_389051_0_0_1"/>
<keyword evidence="2" id="KW-0677">Repeat</keyword>
<dbReference type="Gramene" id="EFJ20193">
    <property type="protein sequence ID" value="EFJ20193"/>
    <property type="gene ID" value="SELMODRAFT_418407"/>
</dbReference>
<dbReference type="InParanoid" id="D8S5L5"/>
<keyword evidence="3" id="KW-0175">Coiled coil</keyword>
<organism evidence="5">
    <name type="scientific">Selaginella moellendorffii</name>
    <name type="common">Spikemoss</name>
    <dbReference type="NCBI Taxonomy" id="88036"/>
    <lineage>
        <taxon>Eukaryota</taxon>
        <taxon>Viridiplantae</taxon>
        <taxon>Streptophyta</taxon>
        <taxon>Embryophyta</taxon>
        <taxon>Tracheophyta</taxon>
        <taxon>Lycopodiopsida</taxon>
        <taxon>Selaginellales</taxon>
        <taxon>Selaginellaceae</taxon>
        <taxon>Selaginella</taxon>
    </lineage>
</organism>